<keyword evidence="4" id="KW-0418">Kinase</keyword>
<dbReference type="InterPro" id="IPR001638">
    <property type="entry name" value="Solute-binding_3/MltF_N"/>
</dbReference>
<sequence length="402" mass="44732">MAGGAAYADRRDLASERTPIVYDGDEKSYQGINADYLALMAHSLGLKVIIRQYDTEQQALTALADRQVDTLLTQVAHRDALAPGLDQSAPLLKTWPTLVTSLKSPLPPLTTDRRVTLACTRDCAFSILFSRRFPTPKSPFMIATIRLSPRWSAARISILSATTSPLATASRNISRNRWLSRTIFVSRSNTTALSPVTIGQSCINSSTVLSMPSTATTAMRIMQNWLNRGDLSFLNTPLTFSPEEQRWLQKHRRVRLLVNPYFPPFTLVDNEDELRGIMADMLNIVSLQTGLQFDPILVRNRQALAKRMEKEDWAIMPATTLTPQPQAYVTLSDPLINVAFVLVARGSAPDQHLLTRSARIALPVGPIAAHDLKARFPLINWVETDNVGVAMKMVEEAKWMPP</sequence>
<dbReference type="AlphaFoldDB" id="A0A377WQG4"/>
<evidence type="ECO:0000256" key="1">
    <source>
        <dbReference type="ARBA" id="ARBA00010333"/>
    </source>
</evidence>
<dbReference type="Proteomes" id="UP000254799">
    <property type="component" value="Unassembled WGS sequence"/>
</dbReference>
<dbReference type="SUPFAM" id="SSF53850">
    <property type="entry name" value="Periplasmic binding protein-like II"/>
    <property type="match status" value="2"/>
</dbReference>
<evidence type="ECO:0000259" key="3">
    <source>
        <dbReference type="Pfam" id="PF00497"/>
    </source>
</evidence>
<organism evidence="4 5">
    <name type="scientific">Klebsiella pneumoniae</name>
    <dbReference type="NCBI Taxonomy" id="573"/>
    <lineage>
        <taxon>Bacteria</taxon>
        <taxon>Pseudomonadati</taxon>
        <taxon>Pseudomonadota</taxon>
        <taxon>Gammaproteobacteria</taxon>
        <taxon>Enterobacterales</taxon>
        <taxon>Enterobacteriaceae</taxon>
        <taxon>Klebsiella/Raoultella group</taxon>
        <taxon>Klebsiella</taxon>
        <taxon>Klebsiella pneumoniae complex</taxon>
    </lineage>
</organism>
<dbReference type="Pfam" id="PF00497">
    <property type="entry name" value="SBP_bac_3"/>
    <property type="match status" value="1"/>
</dbReference>
<accession>A0A377WQG4</accession>
<dbReference type="PANTHER" id="PTHR35936:SF19">
    <property type="entry name" value="AMINO-ACID-BINDING PROTEIN YXEM-RELATED"/>
    <property type="match status" value="1"/>
</dbReference>
<keyword evidence="2" id="KW-0732">Signal</keyword>
<feature type="domain" description="Solute-binding protein family 3/N-terminal" evidence="3">
    <location>
        <begin position="255"/>
        <end position="349"/>
    </location>
</feature>
<dbReference type="EC" id="2.7.13.3" evidence="4"/>
<evidence type="ECO:0000256" key="2">
    <source>
        <dbReference type="ARBA" id="ARBA00022729"/>
    </source>
</evidence>
<dbReference type="PANTHER" id="PTHR35936">
    <property type="entry name" value="MEMBRANE-BOUND LYTIC MUREIN TRANSGLYCOSYLASE F"/>
    <property type="match status" value="1"/>
</dbReference>
<evidence type="ECO:0000313" key="5">
    <source>
        <dbReference type="Proteomes" id="UP000254799"/>
    </source>
</evidence>
<reference evidence="4 5" key="1">
    <citation type="submission" date="2018-06" db="EMBL/GenBank/DDBJ databases">
        <authorList>
            <consortium name="Pathogen Informatics"/>
            <person name="Doyle S."/>
        </authorList>
    </citation>
    <scope>NUCLEOTIDE SEQUENCE [LARGE SCALE GENOMIC DNA]</scope>
    <source>
        <strain evidence="4 5">NCTC8849</strain>
    </source>
</reference>
<evidence type="ECO:0000313" key="4">
    <source>
        <dbReference type="EMBL" id="STT56779.1"/>
    </source>
</evidence>
<comment type="similarity">
    <text evidence="1">Belongs to the bacterial solute-binding protein 3 family.</text>
</comment>
<protein>
    <submittedName>
        <fullName evidence="4">Hybrid sensory histidine kinase</fullName>
        <ecNumber evidence="4">2.7.13.3</ecNumber>
    </submittedName>
</protein>
<dbReference type="Gene3D" id="3.40.190.10">
    <property type="entry name" value="Periplasmic binding protein-like II"/>
    <property type="match status" value="4"/>
</dbReference>
<name>A0A377WQG4_KLEPN</name>
<proteinExistence type="inferred from homology"/>
<keyword evidence="4" id="KW-0808">Transferase</keyword>
<dbReference type="EMBL" id="UGLC01000002">
    <property type="protein sequence ID" value="STT56779.1"/>
    <property type="molecule type" value="Genomic_DNA"/>
</dbReference>
<gene>
    <name evidence="4" type="primary">evgS_7</name>
    <name evidence="4" type="ORF">NCTC8849_05442</name>
</gene>
<dbReference type="GO" id="GO:0004673">
    <property type="term" value="F:protein histidine kinase activity"/>
    <property type="evidence" value="ECO:0007669"/>
    <property type="project" value="UniProtKB-EC"/>
</dbReference>